<dbReference type="Proteomes" id="UP001139311">
    <property type="component" value="Unassembled WGS sequence"/>
</dbReference>
<protein>
    <submittedName>
        <fullName evidence="1">Uncharacterized protein</fullName>
    </submittedName>
</protein>
<gene>
    <name evidence="1" type="ORF">LHA35_03270</name>
</gene>
<dbReference type="AlphaFoldDB" id="A0A9X1L967"/>
<proteinExistence type="predicted"/>
<keyword evidence="2" id="KW-1185">Reference proteome</keyword>
<organism evidence="1 2">
    <name type="scientific">Roseicella aerolata</name>
    <dbReference type="NCBI Taxonomy" id="2883479"/>
    <lineage>
        <taxon>Bacteria</taxon>
        <taxon>Pseudomonadati</taxon>
        <taxon>Pseudomonadota</taxon>
        <taxon>Alphaproteobacteria</taxon>
        <taxon>Acetobacterales</taxon>
        <taxon>Roseomonadaceae</taxon>
        <taxon>Roseicella</taxon>
    </lineage>
</organism>
<evidence type="ECO:0000313" key="2">
    <source>
        <dbReference type="Proteomes" id="UP001139311"/>
    </source>
</evidence>
<comment type="caution">
    <text evidence="1">The sequence shown here is derived from an EMBL/GenBank/DDBJ whole genome shotgun (WGS) entry which is preliminary data.</text>
</comment>
<accession>A0A9X1L967</accession>
<reference evidence="1" key="1">
    <citation type="submission" date="2021-10" db="EMBL/GenBank/DDBJ databases">
        <title>Roseicella aerolatum sp. nov., isolated from aerosols of e-waste dismantling site.</title>
        <authorList>
            <person name="Qin T."/>
        </authorList>
    </citation>
    <scope>NUCLEOTIDE SEQUENCE</scope>
    <source>
        <strain evidence="1">GB24</strain>
    </source>
</reference>
<dbReference type="RefSeq" id="WP_226604398.1">
    <property type="nucleotide sequence ID" value="NZ_JAJAQI010000003.1"/>
</dbReference>
<name>A0A9X1L967_9PROT</name>
<sequence length="74" mass="7914">MRLPQMVAAGDADPLAYLLSIMRDPNADPARRDRAAIAALPYLHAKMEAPGKKAAAEAAAAEAERGTVWERLLS</sequence>
<evidence type="ECO:0000313" key="1">
    <source>
        <dbReference type="EMBL" id="MCB4820748.1"/>
    </source>
</evidence>
<dbReference type="EMBL" id="JAJAQI010000003">
    <property type="protein sequence ID" value="MCB4820748.1"/>
    <property type="molecule type" value="Genomic_DNA"/>
</dbReference>